<feature type="compositionally biased region" description="Basic residues" evidence="1">
    <location>
        <begin position="31"/>
        <end position="42"/>
    </location>
</feature>
<dbReference type="AlphaFoldDB" id="A0A8T0PR33"/>
<keyword evidence="3" id="KW-1185">Reference proteome</keyword>
<evidence type="ECO:0000313" key="2">
    <source>
        <dbReference type="EMBL" id="KAG2562772.1"/>
    </source>
</evidence>
<feature type="compositionally biased region" description="Acidic residues" evidence="1">
    <location>
        <begin position="77"/>
        <end position="86"/>
    </location>
</feature>
<evidence type="ECO:0000256" key="1">
    <source>
        <dbReference type="SAM" id="MobiDB-lite"/>
    </source>
</evidence>
<feature type="compositionally biased region" description="Basic and acidic residues" evidence="1">
    <location>
        <begin position="9"/>
        <end position="20"/>
    </location>
</feature>
<feature type="region of interest" description="Disordered" evidence="1">
    <location>
        <begin position="1"/>
        <end position="95"/>
    </location>
</feature>
<protein>
    <submittedName>
        <fullName evidence="2">Uncharacterized protein</fullName>
    </submittedName>
</protein>
<dbReference type="EMBL" id="CM029051">
    <property type="protein sequence ID" value="KAG2562772.1"/>
    <property type="molecule type" value="Genomic_DNA"/>
</dbReference>
<reference evidence="2" key="1">
    <citation type="submission" date="2020-05" db="EMBL/GenBank/DDBJ databases">
        <title>WGS assembly of Panicum virgatum.</title>
        <authorList>
            <person name="Lovell J.T."/>
            <person name="Jenkins J."/>
            <person name="Shu S."/>
            <person name="Juenger T.E."/>
            <person name="Schmutz J."/>
        </authorList>
    </citation>
    <scope>NUCLEOTIDE SEQUENCE</scope>
    <source>
        <strain evidence="2">AP13</strain>
    </source>
</reference>
<dbReference type="Proteomes" id="UP000823388">
    <property type="component" value="Chromosome 8K"/>
</dbReference>
<feature type="compositionally biased region" description="Low complexity" evidence="1">
    <location>
        <begin position="188"/>
        <end position="198"/>
    </location>
</feature>
<accession>A0A8T0PR33</accession>
<organism evidence="2 3">
    <name type="scientific">Panicum virgatum</name>
    <name type="common">Blackwell switchgrass</name>
    <dbReference type="NCBI Taxonomy" id="38727"/>
    <lineage>
        <taxon>Eukaryota</taxon>
        <taxon>Viridiplantae</taxon>
        <taxon>Streptophyta</taxon>
        <taxon>Embryophyta</taxon>
        <taxon>Tracheophyta</taxon>
        <taxon>Spermatophyta</taxon>
        <taxon>Magnoliopsida</taxon>
        <taxon>Liliopsida</taxon>
        <taxon>Poales</taxon>
        <taxon>Poaceae</taxon>
        <taxon>PACMAD clade</taxon>
        <taxon>Panicoideae</taxon>
        <taxon>Panicodae</taxon>
        <taxon>Paniceae</taxon>
        <taxon>Panicinae</taxon>
        <taxon>Panicum</taxon>
        <taxon>Panicum sect. Hiantes</taxon>
    </lineage>
</organism>
<evidence type="ECO:0000313" key="3">
    <source>
        <dbReference type="Proteomes" id="UP000823388"/>
    </source>
</evidence>
<feature type="region of interest" description="Disordered" evidence="1">
    <location>
        <begin position="185"/>
        <end position="206"/>
    </location>
</feature>
<sequence>MVCRKRSEHARLQPRDKDGKFCSTSPSLGGRVKHSARAKARRASPSSGGVGRTGGQKSESESDGNSDAVTIPVVVLDDSDSGDDGDSASGDDRDSDLELHLVQMEAQAMRKEFEVFKKEAKQKYNLAIQQRDEALAQRDEARMQCGVLEFDVEFLRTRLRMVITSSSKEDKVRLTSRYFRSKHKKKVSTTLGKSSSATSKKKKKEEVTSQGEIRKIWKLQSKIDAKEVKISGLVDTLEKEKAAKLSLERQLAAAQKKASEKWRIPVY</sequence>
<comment type="caution">
    <text evidence="2">The sequence shown here is derived from an EMBL/GenBank/DDBJ whole genome shotgun (WGS) entry which is preliminary data.</text>
</comment>
<name>A0A8T0PR33_PANVG</name>
<gene>
    <name evidence="2" type="ORF">PVAP13_8KG281140</name>
</gene>
<proteinExistence type="predicted"/>